<name>A0ABS4M7I6_9ACTN</name>
<evidence type="ECO:0000313" key="2">
    <source>
        <dbReference type="Proteomes" id="UP001519309"/>
    </source>
</evidence>
<evidence type="ECO:0000313" key="1">
    <source>
        <dbReference type="EMBL" id="MBP2055613.1"/>
    </source>
</evidence>
<dbReference type="RefSeq" id="WP_237281975.1">
    <property type="nucleotide sequence ID" value="NZ_CP016279.1"/>
</dbReference>
<comment type="caution">
    <text evidence="1">The sequence shown here is derived from an EMBL/GenBank/DDBJ whole genome shotgun (WGS) entry which is preliminary data.</text>
</comment>
<organism evidence="1 2">
    <name type="scientific">Streptomyces griseochromogenes</name>
    <dbReference type="NCBI Taxonomy" id="68214"/>
    <lineage>
        <taxon>Bacteria</taxon>
        <taxon>Bacillati</taxon>
        <taxon>Actinomycetota</taxon>
        <taxon>Actinomycetes</taxon>
        <taxon>Kitasatosporales</taxon>
        <taxon>Streptomycetaceae</taxon>
        <taxon>Streptomyces</taxon>
    </lineage>
</organism>
<dbReference type="Proteomes" id="UP001519309">
    <property type="component" value="Unassembled WGS sequence"/>
</dbReference>
<protein>
    <recommendedName>
        <fullName evidence="3">Luciferase-like domain-containing protein</fullName>
    </recommendedName>
</protein>
<proteinExistence type="predicted"/>
<sequence length="46" mass="5306">MEQITMLVRDHGMNGFVYWPDQDQERQLSLFAEQVVPAARLALAET</sequence>
<dbReference type="EMBL" id="JAGGLP010000032">
    <property type="protein sequence ID" value="MBP2055613.1"/>
    <property type="molecule type" value="Genomic_DNA"/>
</dbReference>
<evidence type="ECO:0008006" key="3">
    <source>
        <dbReference type="Google" id="ProtNLM"/>
    </source>
</evidence>
<accession>A0ABS4M7I6</accession>
<reference evidence="1 2" key="1">
    <citation type="submission" date="2021-03" db="EMBL/GenBank/DDBJ databases">
        <title>Genomic Encyclopedia of Type Strains, Phase IV (KMG-IV): sequencing the most valuable type-strain genomes for metagenomic binning, comparative biology and taxonomic classification.</title>
        <authorList>
            <person name="Goeker M."/>
        </authorList>
    </citation>
    <scope>NUCLEOTIDE SEQUENCE [LARGE SCALE GENOMIC DNA]</scope>
    <source>
        <strain evidence="1 2">DSM 40499</strain>
    </source>
</reference>
<keyword evidence="2" id="KW-1185">Reference proteome</keyword>
<gene>
    <name evidence="1" type="ORF">J2Z21_008629</name>
</gene>